<gene>
    <name evidence="2" type="primary">mnmE_2</name>
    <name evidence="2" type="ORF">Pan265_17900</name>
</gene>
<keyword evidence="3" id="KW-1185">Reference proteome</keyword>
<evidence type="ECO:0000313" key="2">
    <source>
        <dbReference type="EMBL" id="QDU71931.1"/>
    </source>
</evidence>
<dbReference type="EMBL" id="CP036280">
    <property type="protein sequence ID" value="QDU71931.1"/>
    <property type="molecule type" value="Genomic_DNA"/>
</dbReference>
<organism evidence="2 3">
    <name type="scientific">Mucisphaera calidilacus</name>
    <dbReference type="NCBI Taxonomy" id="2527982"/>
    <lineage>
        <taxon>Bacteria</taxon>
        <taxon>Pseudomonadati</taxon>
        <taxon>Planctomycetota</taxon>
        <taxon>Phycisphaerae</taxon>
        <taxon>Phycisphaerales</taxon>
        <taxon>Phycisphaeraceae</taxon>
        <taxon>Mucisphaera</taxon>
    </lineage>
</organism>
<dbReference type="GO" id="GO:0030488">
    <property type="term" value="P:tRNA methylation"/>
    <property type="evidence" value="ECO:0007669"/>
    <property type="project" value="TreeGrafter"/>
</dbReference>
<sequence>MKTGLTTITEATAAQAGPVALLVLDGYGVLEVLGDLTGRVEEADGCLRLRSLAGVDEGLVVAECREDGRLIGWVMPHGGRAVVRRLMSVCGAMAGVVVGEVDALGQFPEARSEVEALALLTMGRAASPLAVDFLAGQHEAWRGEEEDSEVVRRRSAVLDRLVVPATVAVVGRPNVGKSTLLNQLAGRRAALASEEAGTTRDWVGATVSLKLGDAGHEAVVVRWVDSPGLRETRDAVESEAIERVRPVLEGAAVLVSVRDPEVDWPEAAVLPREPDVRVMNKSDLGVPAGLGSEVVAVSAATGAGMDVLRSAVLGCLGFGADWREMMGRRWAFCDELRALAGQKNTDA</sequence>
<protein>
    <submittedName>
        <fullName evidence="2">tRNA modification GTPase MnmE</fullName>
        <ecNumber evidence="2">3.6.-.-</ecNumber>
    </submittedName>
</protein>
<evidence type="ECO:0000259" key="1">
    <source>
        <dbReference type="Pfam" id="PF01926"/>
    </source>
</evidence>
<proteinExistence type="predicted"/>
<dbReference type="Gene3D" id="3.40.50.300">
    <property type="entry name" value="P-loop containing nucleotide triphosphate hydrolases"/>
    <property type="match status" value="1"/>
</dbReference>
<name>A0A518BY80_9BACT</name>
<dbReference type="KEGG" id="mcad:Pan265_17900"/>
<dbReference type="SUPFAM" id="SSF52540">
    <property type="entry name" value="P-loop containing nucleoside triphosphate hydrolases"/>
    <property type="match status" value="1"/>
</dbReference>
<dbReference type="GO" id="GO:0005525">
    <property type="term" value="F:GTP binding"/>
    <property type="evidence" value="ECO:0007669"/>
    <property type="project" value="InterPro"/>
</dbReference>
<dbReference type="InterPro" id="IPR027417">
    <property type="entry name" value="P-loop_NTPase"/>
</dbReference>
<dbReference type="PANTHER" id="PTHR42714:SF2">
    <property type="entry name" value="TRNA MODIFICATION GTPASE GTPBP3, MITOCHONDRIAL"/>
    <property type="match status" value="1"/>
</dbReference>
<dbReference type="PANTHER" id="PTHR42714">
    <property type="entry name" value="TRNA MODIFICATION GTPASE GTPBP3"/>
    <property type="match status" value="1"/>
</dbReference>
<reference evidence="2 3" key="1">
    <citation type="submission" date="2019-02" db="EMBL/GenBank/DDBJ databases">
        <title>Deep-cultivation of Planctomycetes and their phenomic and genomic characterization uncovers novel biology.</title>
        <authorList>
            <person name="Wiegand S."/>
            <person name="Jogler M."/>
            <person name="Boedeker C."/>
            <person name="Pinto D."/>
            <person name="Vollmers J."/>
            <person name="Rivas-Marin E."/>
            <person name="Kohn T."/>
            <person name="Peeters S.H."/>
            <person name="Heuer A."/>
            <person name="Rast P."/>
            <person name="Oberbeckmann S."/>
            <person name="Bunk B."/>
            <person name="Jeske O."/>
            <person name="Meyerdierks A."/>
            <person name="Storesund J.E."/>
            <person name="Kallscheuer N."/>
            <person name="Luecker S."/>
            <person name="Lage O.M."/>
            <person name="Pohl T."/>
            <person name="Merkel B.J."/>
            <person name="Hornburger P."/>
            <person name="Mueller R.-W."/>
            <person name="Bruemmer F."/>
            <person name="Labrenz M."/>
            <person name="Spormann A.M."/>
            <person name="Op den Camp H."/>
            <person name="Overmann J."/>
            <person name="Amann R."/>
            <person name="Jetten M.S.M."/>
            <person name="Mascher T."/>
            <person name="Medema M.H."/>
            <person name="Devos D.P."/>
            <person name="Kaster A.-K."/>
            <person name="Ovreas L."/>
            <person name="Rohde M."/>
            <person name="Galperin M.Y."/>
            <person name="Jogler C."/>
        </authorList>
    </citation>
    <scope>NUCLEOTIDE SEQUENCE [LARGE SCALE GENOMIC DNA]</scope>
    <source>
        <strain evidence="2 3">Pan265</strain>
    </source>
</reference>
<dbReference type="AlphaFoldDB" id="A0A518BY80"/>
<accession>A0A518BY80</accession>
<dbReference type="Pfam" id="PF01926">
    <property type="entry name" value="MMR_HSR1"/>
    <property type="match status" value="1"/>
</dbReference>
<dbReference type="Proteomes" id="UP000320386">
    <property type="component" value="Chromosome"/>
</dbReference>
<dbReference type="GO" id="GO:0016787">
    <property type="term" value="F:hydrolase activity"/>
    <property type="evidence" value="ECO:0007669"/>
    <property type="project" value="UniProtKB-KW"/>
</dbReference>
<dbReference type="EC" id="3.6.-.-" evidence="2"/>
<dbReference type="InterPro" id="IPR006073">
    <property type="entry name" value="GTP-bd"/>
</dbReference>
<keyword evidence="2" id="KW-0378">Hydrolase</keyword>
<evidence type="ECO:0000313" key="3">
    <source>
        <dbReference type="Proteomes" id="UP000320386"/>
    </source>
</evidence>
<dbReference type="GO" id="GO:0002098">
    <property type="term" value="P:tRNA wobble uridine modification"/>
    <property type="evidence" value="ECO:0007669"/>
    <property type="project" value="TreeGrafter"/>
</dbReference>
<feature type="domain" description="G" evidence="1">
    <location>
        <begin position="166"/>
        <end position="262"/>
    </location>
</feature>
<dbReference type="GO" id="GO:0005829">
    <property type="term" value="C:cytosol"/>
    <property type="evidence" value="ECO:0007669"/>
    <property type="project" value="TreeGrafter"/>
</dbReference>